<keyword evidence="8 12" id="KW-0472">Membrane</keyword>
<keyword evidence="5" id="KW-0762">Sugar transport</keyword>
<evidence type="ECO:0000313" key="13">
    <source>
        <dbReference type="EMBL" id="SHN83337.1"/>
    </source>
</evidence>
<accession>A0A1M7UKD4</accession>
<feature type="transmembrane region" description="Helical" evidence="12">
    <location>
        <begin position="41"/>
        <end position="58"/>
    </location>
</feature>
<evidence type="ECO:0000256" key="4">
    <source>
        <dbReference type="ARBA" id="ARBA00022519"/>
    </source>
</evidence>
<evidence type="ECO:0000256" key="5">
    <source>
        <dbReference type="ARBA" id="ARBA00022597"/>
    </source>
</evidence>
<evidence type="ECO:0000256" key="12">
    <source>
        <dbReference type="SAM" id="Phobius"/>
    </source>
</evidence>
<dbReference type="RefSeq" id="WP_072919873.1">
    <property type="nucleotide sequence ID" value="NZ_FRDM01000020.1"/>
</dbReference>
<sequence>MSSPVATQPSSQPSPPGAGAPAAPARQQRSLVSRVLARPEVGALAAAIAVFLFFYAAAPTFRSLPAASTYLYASATIGIVAVGVALLMIGGEFDLSAGVAVTTAALTAAMLCYQLSLNVWVGVVVSLVVALAIGFLNGWLVVRTGIPSFLVTLSTFFVLQGLNLGVTRLITGAVATPNINQLDGFDSARAVFASDVNLGLITLNITILWWALFVAVGTWVLLRTRVGNWIFASGGNEASARAVGVPVRKVKIGLFMAVGFLAWFLGMHLLMNFSTVQAGIGVGNEFVYIIAAVVGGALLTGGYGSAVGSALGALIFGMTTQGIVFAGWDPNWFRTFLGVMLLLAVLVNLYVKNYAARRK</sequence>
<evidence type="ECO:0000256" key="11">
    <source>
        <dbReference type="SAM" id="MobiDB-lite"/>
    </source>
</evidence>
<keyword evidence="7 12" id="KW-1133">Transmembrane helix</keyword>
<evidence type="ECO:0000256" key="2">
    <source>
        <dbReference type="ARBA" id="ARBA00022448"/>
    </source>
</evidence>
<dbReference type="Proteomes" id="UP000184428">
    <property type="component" value="Unassembled WGS sequence"/>
</dbReference>
<reference evidence="13 14" key="1">
    <citation type="submission" date="2016-12" db="EMBL/GenBank/DDBJ databases">
        <authorList>
            <person name="Song W.-J."/>
            <person name="Kurnit D.M."/>
        </authorList>
    </citation>
    <scope>NUCLEOTIDE SEQUENCE [LARGE SCALE GENOMIC DNA]</scope>
    <source>
        <strain evidence="13 14">DSM 43162</strain>
    </source>
</reference>
<proteinExistence type="predicted"/>
<dbReference type="GO" id="GO:0005886">
    <property type="term" value="C:plasma membrane"/>
    <property type="evidence" value="ECO:0007669"/>
    <property type="project" value="UniProtKB-SubCell"/>
</dbReference>
<gene>
    <name evidence="13" type="ORF">SAMN05660350_03419</name>
</gene>
<feature type="transmembrane region" description="Helical" evidence="12">
    <location>
        <begin position="252"/>
        <end position="270"/>
    </location>
</feature>
<evidence type="ECO:0000256" key="7">
    <source>
        <dbReference type="ARBA" id="ARBA00022989"/>
    </source>
</evidence>
<evidence type="ECO:0000256" key="9">
    <source>
        <dbReference type="ARBA" id="ARBA00035611"/>
    </source>
</evidence>
<keyword evidence="4" id="KW-0997">Cell inner membrane</keyword>
<evidence type="ECO:0000256" key="3">
    <source>
        <dbReference type="ARBA" id="ARBA00022475"/>
    </source>
</evidence>
<evidence type="ECO:0000256" key="1">
    <source>
        <dbReference type="ARBA" id="ARBA00004651"/>
    </source>
</evidence>
<feature type="transmembrane region" description="Helical" evidence="12">
    <location>
        <begin position="306"/>
        <end position="326"/>
    </location>
</feature>
<dbReference type="PANTHER" id="PTHR32196:SF32">
    <property type="entry name" value="XYLOSE TRANSPORT SYSTEM PERMEASE PROTEIN XYLH"/>
    <property type="match status" value="1"/>
</dbReference>
<dbReference type="OrthoDB" id="6844941at2"/>
<evidence type="ECO:0000256" key="6">
    <source>
        <dbReference type="ARBA" id="ARBA00022692"/>
    </source>
</evidence>
<name>A0A1M7UKD4_9ACTN</name>
<keyword evidence="2" id="KW-0813">Transport</keyword>
<feature type="transmembrane region" description="Helical" evidence="12">
    <location>
        <begin position="332"/>
        <end position="351"/>
    </location>
</feature>
<dbReference type="CDD" id="cd06579">
    <property type="entry name" value="TM_PBP1_transp_AraH_like"/>
    <property type="match status" value="1"/>
</dbReference>
<dbReference type="PANTHER" id="PTHR32196">
    <property type="entry name" value="ABC TRANSPORTER PERMEASE PROTEIN YPHD-RELATED-RELATED"/>
    <property type="match status" value="1"/>
</dbReference>
<dbReference type="GO" id="GO:0022857">
    <property type="term" value="F:transmembrane transporter activity"/>
    <property type="evidence" value="ECO:0007669"/>
    <property type="project" value="InterPro"/>
</dbReference>
<keyword evidence="6 12" id="KW-0812">Transmembrane</keyword>
<evidence type="ECO:0000313" key="14">
    <source>
        <dbReference type="Proteomes" id="UP000184428"/>
    </source>
</evidence>
<feature type="transmembrane region" description="Helical" evidence="12">
    <location>
        <begin position="70"/>
        <end position="89"/>
    </location>
</feature>
<feature type="transmembrane region" description="Helical" evidence="12">
    <location>
        <begin position="95"/>
        <end position="113"/>
    </location>
</feature>
<dbReference type="InterPro" id="IPR001851">
    <property type="entry name" value="ABC_transp_permease"/>
</dbReference>
<feature type="compositionally biased region" description="Low complexity" evidence="11">
    <location>
        <begin position="1"/>
        <end position="11"/>
    </location>
</feature>
<dbReference type="AlphaFoldDB" id="A0A1M7UKD4"/>
<feature type="region of interest" description="Disordered" evidence="11">
    <location>
        <begin position="1"/>
        <end position="23"/>
    </location>
</feature>
<feature type="transmembrane region" description="Helical" evidence="12">
    <location>
        <begin position="276"/>
        <end position="299"/>
    </location>
</feature>
<dbReference type="Pfam" id="PF02653">
    <property type="entry name" value="BPD_transp_2"/>
    <property type="match status" value="1"/>
</dbReference>
<comment type="subcellular location">
    <subcellularLocation>
        <location evidence="1">Cell membrane</location>
        <topology evidence="1">Multi-pass membrane protein</topology>
    </subcellularLocation>
</comment>
<feature type="transmembrane region" description="Helical" evidence="12">
    <location>
        <begin position="201"/>
        <end position="222"/>
    </location>
</feature>
<feature type="transmembrane region" description="Helical" evidence="12">
    <location>
        <begin position="120"/>
        <end position="142"/>
    </location>
</feature>
<keyword evidence="3" id="KW-1003">Cell membrane</keyword>
<organism evidence="13 14">
    <name type="scientific">Geodermatophilus obscurus</name>
    <dbReference type="NCBI Taxonomy" id="1861"/>
    <lineage>
        <taxon>Bacteria</taxon>
        <taxon>Bacillati</taxon>
        <taxon>Actinomycetota</taxon>
        <taxon>Actinomycetes</taxon>
        <taxon>Geodermatophilales</taxon>
        <taxon>Geodermatophilaceae</taxon>
        <taxon>Geodermatophilus</taxon>
    </lineage>
</organism>
<comment type="function">
    <text evidence="9">Part of the binding-protein-dependent transport system for D-xylose. Probably responsible for the translocation of the substrate across the membrane.</text>
</comment>
<dbReference type="EMBL" id="FRDM01000020">
    <property type="protein sequence ID" value="SHN83337.1"/>
    <property type="molecule type" value="Genomic_DNA"/>
</dbReference>
<evidence type="ECO:0000256" key="10">
    <source>
        <dbReference type="ARBA" id="ARBA00035686"/>
    </source>
</evidence>
<evidence type="ECO:0000256" key="8">
    <source>
        <dbReference type="ARBA" id="ARBA00023136"/>
    </source>
</evidence>
<protein>
    <recommendedName>
        <fullName evidence="10">Xylose transport system permease protein XylH</fullName>
    </recommendedName>
</protein>